<dbReference type="RefSeq" id="XP_044545793.1">
    <property type="nucleotide sequence ID" value="XM_044698217.1"/>
</dbReference>
<evidence type="ECO:0000256" key="1">
    <source>
        <dbReference type="SAM" id="Phobius"/>
    </source>
</evidence>
<protein>
    <submittedName>
        <fullName evidence="2">Uncharacterized protein</fullName>
    </submittedName>
</protein>
<keyword evidence="1" id="KW-1133">Transmembrane helix</keyword>
<keyword evidence="1" id="KW-0812">Transmembrane</keyword>
<organism evidence="2 3">
    <name type="scientific">Naegleria lovaniensis</name>
    <name type="common">Amoeba</name>
    <dbReference type="NCBI Taxonomy" id="51637"/>
    <lineage>
        <taxon>Eukaryota</taxon>
        <taxon>Discoba</taxon>
        <taxon>Heterolobosea</taxon>
        <taxon>Tetramitia</taxon>
        <taxon>Eutetramitia</taxon>
        <taxon>Vahlkampfiidae</taxon>
        <taxon>Naegleria</taxon>
    </lineage>
</organism>
<name>A0AA88GL56_NAELO</name>
<sequence>MIQKVYGANTFLNKEFHISIPKTNSDANDSEIALRKEYYSNRIIQSMDELQFCEASEYDECNEIIRSTTLNNNPDPRRKNLYINALLRRCFIETYYLKDFHQAKEDLVAASELLIDNGNALMFTSRLNSMINIEIFSHQIDHIQKHGGNFNELIQNLEMRAHEYTKIGRVKSSIQDLDVLIEILEKQYIDHPEDPIKIQPQFVNAYKQRIELYTNIKLEMERLYDVSSEIKKLMSADSSKDIMEHYFNSVSLHDRRHKINATNLDLILEFEKSFVKEDAREKYWDVSNPKSFHNQVKDLYGEVIPKVVQVVAKDLKRAKTLARDKQSHEHLFSEYESIIKDDVKKMRDVKITKYMWLGFLTVILTIVLLEQLGIVVIRKK</sequence>
<gene>
    <name evidence="2" type="ORF">C9374_008170</name>
</gene>
<dbReference type="EMBL" id="PYSW02000032">
    <property type="protein sequence ID" value="KAG2378531.1"/>
    <property type="molecule type" value="Genomic_DNA"/>
</dbReference>
<proteinExistence type="predicted"/>
<evidence type="ECO:0000313" key="2">
    <source>
        <dbReference type="EMBL" id="KAG2378531.1"/>
    </source>
</evidence>
<keyword evidence="3" id="KW-1185">Reference proteome</keyword>
<feature type="transmembrane region" description="Helical" evidence="1">
    <location>
        <begin position="354"/>
        <end position="377"/>
    </location>
</feature>
<dbReference type="Proteomes" id="UP000816034">
    <property type="component" value="Unassembled WGS sequence"/>
</dbReference>
<accession>A0AA88GL56</accession>
<reference evidence="2 3" key="1">
    <citation type="journal article" date="2018" name="BMC Genomics">
        <title>The genome of Naegleria lovaniensis, the basis for a comparative approach to unravel pathogenicity factors of the human pathogenic amoeba N. fowleri.</title>
        <authorList>
            <person name="Liechti N."/>
            <person name="Schurch N."/>
            <person name="Bruggmann R."/>
            <person name="Wittwer M."/>
        </authorList>
    </citation>
    <scope>NUCLEOTIDE SEQUENCE [LARGE SCALE GENOMIC DNA]</scope>
    <source>
        <strain evidence="2 3">ATCC 30569</strain>
    </source>
</reference>
<dbReference type="AlphaFoldDB" id="A0AA88GL56"/>
<comment type="caution">
    <text evidence="2">The sequence shown here is derived from an EMBL/GenBank/DDBJ whole genome shotgun (WGS) entry which is preliminary data.</text>
</comment>
<dbReference type="GeneID" id="68100624"/>
<keyword evidence="1" id="KW-0472">Membrane</keyword>
<evidence type="ECO:0000313" key="3">
    <source>
        <dbReference type="Proteomes" id="UP000816034"/>
    </source>
</evidence>